<keyword evidence="2" id="KW-1185">Reference proteome</keyword>
<dbReference type="AlphaFoldDB" id="A0A250KRF3"/>
<protein>
    <submittedName>
        <fullName evidence="1">Uncharacterized protein</fullName>
    </submittedName>
</protein>
<gene>
    <name evidence="1" type="ORF">sS8_2174</name>
</gene>
<evidence type="ECO:0000313" key="2">
    <source>
        <dbReference type="Proteomes" id="UP000266313"/>
    </source>
</evidence>
<accession>A0A250KRF3</accession>
<reference evidence="1 2" key="1">
    <citation type="submission" date="2016-12" db="EMBL/GenBank/DDBJ databases">
        <title>Genome sequencing of Methylocaldum marinum.</title>
        <authorList>
            <person name="Takeuchi M."/>
            <person name="Kamagata Y."/>
            <person name="Hiraoka S."/>
            <person name="Oshima K."/>
            <person name="Hattori M."/>
            <person name="Iwasaki W."/>
        </authorList>
    </citation>
    <scope>NUCLEOTIDE SEQUENCE [LARGE SCALE GENOMIC DNA]</scope>
    <source>
        <strain evidence="1 2">S8</strain>
    </source>
</reference>
<dbReference type="EMBL" id="AP017928">
    <property type="protein sequence ID" value="BBA34126.1"/>
    <property type="molecule type" value="Genomic_DNA"/>
</dbReference>
<organism evidence="1 2">
    <name type="scientific">Methylocaldum marinum</name>
    <dbReference type="NCBI Taxonomy" id="1432792"/>
    <lineage>
        <taxon>Bacteria</taxon>
        <taxon>Pseudomonadati</taxon>
        <taxon>Pseudomonadota</taxon>
        <taxon>Gammaproteobacteria</taxon>
        <taxon>Methylococcales</taxon>
        <taxon>Methylococcaceae</taxon>
        <taxon>Methylocaldum</taxon>
    </lineage>
</organism>
<proteinExistence type="predicted"/>
<name>A0A250KRF3_9GAMM</name>
<dbReference type="KEGG" id="mmai:sS8_2174"/>
<evidence type="ECO:0000313" key="1">
    <source>
        <dbReference type="EMBL" id="BBA34126.1"/>
    </source>
</evidence>
<sequence>MSGCDGIRRTPWNTIVATEETDDGGFYEIIEPLNTTENTVADRALGTISGPTASNIVKRIAMPIIAWEGLDITQEGVVYAGDEERPGTGGPDADGGSIFKFVPSTPWNGLPVTDLGQSPLAVGSVYAYQASCQARTSGGFPQFGQGCEVGEGAWVKVNA</sequence>
<dbReference type="RefSeq" id="WP_232020595.1">
    <property type="nucleotide sequence ID" value="NZ_AP017928.1"/>
</dbReference>
<dbReference type="Proteomes" id="UP000266313">
    <property type="component" value="Chromosome"/>
</dbReference>